<dbReference type="Gene3D" id="2.60.120.260">
    <property type="entry name" value="Galactose-binding domain-like"/>
    <property type="match status" value="1"/>
</dbReference>
<dbReference type="Proteomes" id="UP000075880">
    <property type="component" value="Unassembled WGS sequence"/>
</dbReference>
<proteinExistence type="predicted"/>
<evidence type="ECO:0000313" key="3">
    <source>
        <dbReference type="Proteomes" id="UP000075880"/>
    </source>
</evidence>
<name>A0AAG5DKK1_ANOAO</name>
<accession>A0AAG5DKK1</accession>
<dbReference type="FunFam" id="3.20.20.80:FF:000235">
    <property type="entry name" value="Uncharacterized protein, isoform B"/>
    <property type="match status" value="1"/>
</dbReference>
<keyword evidence="3" id="KW-1185">Reference proteome</keyword>
<dbReference type="PANTHER" id="PTHR13246">
    <property type="entry name" value="ENDO BETA N-ACETYLGLUCOSAMINIDASE"/>
    <property type="match status" value="1"/>
</dbReference>
<dbReference type="GO" id="GO:0005829">
    <property type="term" value="C:cytosol"/>
    <property type="evidence" value="ECO:0007669"/>
    <property type="project" value="UniProtKB-SubCell"/>
</dbReference>
<dbReference type="Gene3D" id="3.20.20.80">
    <property type="entry name" value="Glycosidases"/>
    <property type="match status" value="1"/>
</dbReference>
<reference evidence="2" key="1">
    <citation type="submission" date="2024-04" db="UniProtKB">
        <authorList>
            <consortium name="EnsemblMetazoa"/>
        </authorList>
    </citation>
    <scope>IDENTIFICATION</scope>
    <source>
        <strain evidence="2">EBRO</strain>
    </source>
</reference>
<dbReference type="EnsemblMetazoa" id="ENSAATROPT012504">
    <property type="protein sequence ID" value="ENSAATROPP011349"/>
    <property type="gene ID" value="ENSAATROPG010169"/>
</dbReference>
<dbReference type="GO" id="GO:0033925">
    <property type="term" value="F:mannosyl-glycoprotein endo-beta-N-acetylglucosaminidase activity"/>
    <property type="evidence" value="ECO:0007669"/>
    <property type="project" value="UniProtKB-EC"/>
</dbReference>
<dbReference type="InterPro" id="IPR005201">
    <property type="entry name" value="TIM_ENGase"/>
</dbReference>
<evidence type="ECO:0000313" key="2">
    <source>
        <dbReference type="EnsemblMetazoa" id="ENSAATROPP011349"/>
    </source>
</evidence>
<dbReference type="InterPro" id="IPR032979">
    <property type="entry name" value="ENGase"/>
</dbReference>
<evidence type="ECO:0000259" key="1">
    <source>
        <dbReference type="Pfam" id="PF03644"/>
    </source>
</evidence>
<feature type="domain" description="Cytosolic endo-beta-N-acetylglucosaminidase TIM barrel" evidence="1">
    <location>
        <begin position="120"/>
        <end position="409"/>
    </location>
</feature>
<organism evidence="2 3">
    <name type="scientific">Anopheles atroparvus</name>
    <name type="common">European mosquito</name>
    <dbReference type="NCBI Taxonomy" id="41427"/>
    <lineage>
        <taxon>Eukaryota</taxon>
        <taxon>Metazoa</taxon>
        <taxon>Ecdysozoa</taxon>
        <taxon>Arthropoda</taxon>
        <taxon>Hexapoda</taxon>
        <taxon>Insecta</taxon>
        <taxon>Pterygota</taxon>
        <taxon>Neoptera</taxon>
        <taxon>Endopterygota</taxon>
        <taxon>Diptera</taxon>
        <taxon>Nematocera</taxon>
        <taxon>Culicoidea</taxon>
        <taxon>Culicidae</taxon>
        <taxon>Anophelinae</taxon>
        <taxon>Anopheles</taxon>
    </lineage>
</organism>
<protein>
    <recommendedName>
        <fullName evidence="1">Cytosolic endo-beta-N-acetylglucosaminidase TIM barrel domain-containing protein</fullName>
    </recommendedName>
</protein>
<dbReference type="PANTHER" id="PTHR13246:SF1">
    <property type="entry name" value="CYTOSOLIC ENDO-BETA-N-ACETYLGLUCOSAMINIDASE"/>
    <property type="match status" value="1"/>
</dbReference>
<dbReference type="CDD" id="cd06547">
    <property type="entry name" value="GH85_ENGase"/>
    <property type="match status" value="1"/>
</dbReference>
<dbReference type="FunFam" id="2.60.120.260:FF:000211">
    <property type="entry name" value="Cytosolic endobeta-n-acetylglucosaminidase, putative"/>
    <property type="match status" value="1"/>
</dbReference>
<sequence length="635" mass="73070">MGHIALRYRANSNVECPVRRRGCALARRQPPSIVVYIMSLRLDSQMCQPMLTVQALLDFDRASHPWKNLVEPIAPRSRSRHLGERYQVLEYEDGPIEYVENESRPQVLLCHDFKGNYLNDKFINGVQGKDQWVDYRFYNWAAIDIFCYFSHNFVTIPTLQWLNCAHKNGVKVIGTFIIEHAGVQLLRDILQSEEFMVRVVDALVRVAQVSKFDGWLLNIECGLESAKIGLLGDFVRLLTERCHREIPGSLVIWYDAITKHGRLTWQNELNGSNDSFFLACDGIFLNYGWTRQHLERTENYIRNYCTERRQHVFVGIDVFGRSQKAQMNTDITLEQVVAFQFSVALFAPGWTYESLEAASQQERLQPDDRNVQFLQTNDRFWNLLWRHLHVRGPNQLPFHSAFCLGSGKFYNRFGRTQSDQCWFNLARQNFQPTIPYAPPLEYARRTDALSHWTHHFDDALDGGSCLKLRNVEHDKRLFACDFPCGSDLIVCYAFRRSNPAASDLSLILKAHCARRLECLRVVCAGPDCHVGHRRNEMRAIPLGTEQSLQLLKLGAHSQLPLSDSINGWDIRYYYLSAEFVPPGIRIVDIGIKLDKEPTASADDYALLGAIHLQAGFPASRHLLAQRTVLSFERSE</sequence>
<dbReference type="AlphaFoldDB" id="A0AAG5DKK1"/>
<dbReference type="Pfam" id="PF03644">
    <property type="entry name" value="Glyco_hydro_85"/>
    <property type="match status" value="1"/>
</dbReference>